<keyword evidence="5" id="KW-1185">Reference proteome</keyword>
<keyword evidence="2" id="KW-0808">Transferase</keyword>
<proteinExistence type="predicted"/>
<evidence type="ECO:0000313" key="4">
    <source>
        <dbReference type="EMBL" id="KAK9824691.1"/>
    </source>
</evidence>
<evidence type="ECO:0000256" key="2">
    <source>
        <dbReference type="ARBA" id="ARBA00022679"/>
    </source>
</evidence>
<evidence type="ECO:0000256" key="3">
    <source>
        <dbReference type="SAM" id="Coils"/>
    </source>
</evidence>
<dbReference type="PANTHER" id="PTHR43542">
    <property type="entry name" value="METHYLTRANSFERASE"/>
    <property type="match status" value="1"/>
</dbReference>
<feature type="coiled-coil region" evidence="3">
    <location>
        <begin position="87"/>
        <end position="117"/>
    </location>
</feature>
<dbReference type="Gene3D" id="3.40.50.150">
    <property type="entry name" value="Vaccinia Virus protein VP39"/>
    <property type="match status" value="1"/>
</dbReference>
<reference evidence="4 5" key="1">
    <citation type="journal article" date="2024" name="Nat. Commun.">
        <title>Phylogenomics reveals the evolutionary origins of lichenization in chlorophyte algae.</title>
        <authorList>
            <person name="Puginier C."/>
            <person name="Libourel C."/>
            <person name="Otte J."/>
            <person name="Skaloud P."/>
            <person name="Haon M."/>
            <person name="Grisel S."/>
            <person name="Petersen M."/>
            <person name="Berrin J.G."/>
            <person name="Delaux P.M."/>
            <person name="Dal Grande F."/>
            <person name="Keller J."/>
        </authorList>
    </citation>
    <scope>NUCLEOTIDE SEQUENCE [LARGE SCALE GENOMIC DNA]</scope>
    <source>
        <strain evidence="4 5">SAG 2043</strain>
    </source>
</reference>
<accession>A0AAW1QU27</accession>
<gene>
    <name evidence="4" type="ORF">WJX72_012442</name>
</gene>
<organism evidence="4 5">
    <name type="scientific">[Myrmecia] bisecta</name>
    <dbReference type="NCBI Taxonomy" id="41462"/>
    <lineage>
        <taxon>Eukaryota</taxon>
        <taxon>Viridiplantae</taxon>
        <taxon>Chlorophyta</taxon>
        <taxon>core chlorophytes</taxon>
        <taxon>Trebouxiophyceae</taxon>
        <taxon>Trebouxiales</taxon>
        <taxon>Trebouxiaceae</taxon>
        <taxon>Myrmecia</taxon>
    </lineage>
</organism>
<dbReference type="GO" id="GO:0031167">
    <property type="term" value="P:rRNA methylation"/>
    <property type="evidence" value="ECO:0007669"/>
    <property type="project" value="InterPro"/>
</dbReference>
<dbReference type="InterPro" id="IPR029063">
    <property type="entry name" value="SAM-dependent_MTases_sf"/>
</dbReference>
<dbReference type="Proteomes" id="UP001489004">
    <property type="component" value="Unassembled WGS sequence"/>
</dbReference>
<dbReference type="GO" id="GO:0008168">
    <property type="term" value="F:methyltransferase activity"/>
    <property type="evidence" value="ECO:0007669"/>
    <property type="project" value="UniProtKB-KW"/>
</dbReference>
<evidence type="ECO:0000313" key="5">
    <source>
        <dbReference type="Proteomes" id="UP001489004"/>
    </source>
</evidence>
<protein>
    <submittedName>
        <fullName evidence="4">Uncharacterized protein</fullName>
    </submittedName>
</protein>
<sequence>MWQSSGTRALPNCLPAASCSLCGRASSGKGGSWATSEDIFNLEEGWSLDVLGDDAHAEASFAMDEDEEEGLGMAARSILASMPAHKLHALEADQDAADEANAALKANERRSAAAERKTHNRLRIISGTAAGKRIRSSRGEQTRPMMEKVRGAVFDMLLSHAGGTGQFPANARWLDLFAGTGSVGIEALSRGCGQAHFIELDRWVVDSVLAPNLESCGVVAKATVHTMKAEDFLRRSAELVRFAGGAFDYISVCPPYLLVSYPELFQLLETSPLVHKDTVIVVEYPKRSAHEIPDQVKNLARVRDRQYGRTFVAIFAAEE</sequence>
<name>A0AAW1QU27_9CHLO</name>
<dbReference type="Pfam" id="PF03602">
    <property type="entry name" value="Cons_hypoth95"/>
    <property type="match status" value="1"/>
</dbReference>
<keyword evidence="3" id="KW-0175">Coiled coil</keyword>
<dbReference type="AlphaFoldDB" id="A0AAW1QU27"/>
<dbReference type="EMBL" id="JALJOR010000002">
    <property type="protein sequence ID" value="KAK9824691.1"/>
    <property type="molecule type" value="Genomic_DNA"/>
</dbReference>
<dbReference type="InterPro" id="IPR004398">
    <property type="entry name" value="RNA_MeTrfase_RsmD"/>
</dbReference>
<comment type="caution">
    <text evidence="4">The sequence shown here is derived from an EMBL/GenBank/DDBJ whole genome shotgun (WGS) entry which is preliminary data.</text>
</comment>
<dbReference type="SUPFAM" id="SSF53335">
    <property type="entry name" value="S-adenosyl-L-methionine-dependent methyltransferases"/>
    <property type="match status" value="1"/>
</dbReference>
<dbReference type="PANTHER" id="PTHR43542:SF1">
    <property type="entry name" value="METHYLTRANSFERASE"/>
    <property type="match status" value="1"/>
</dbReference>
<keyword evidence="1" id="KW-0489">Methyltransferase</keyword>
<evidence type="ECO:0000256" key="1">
    <source>
        <dbReference type="ARBA" id="ARBA00022603"/>
    </source>
</evidence>